<dbReference type="SUPFAM" id="SSF52283">
    <property type="entry name" value="Formate/glycerate dehydrogenase catalytic domain-like"/>
    <property type="match status" value="1"/>
</dbReference>
<accession>A0A7H8N259</accession>
<sequence>MGRLSLGVVATTGKKHEKRVPLHPAHLPLLDADIRARLYLERGYGRRFGLSDDDLRPHVAGVVPRAELIRDCEAVMLFKVTPQDVAELREGQVLVGAPHFAQNMETTQLAIDKRLTVISLEAMRHWPTDGTRDRFAFYRVSEIAGYCSVQHATQCVGRTGAWGRPLSAVVIGYGSTGRGAVAALRAQGVSELSVVTRRPSAAVSPPAGTTRMGQLRYDSSRKRDSTVLLAEGEVPLVAFLAEHDIVVNCALQDIAAPEVYLTTDDLDRFAPGSLIVDVSCDKGMAFDWARPTSFDQPTITVGGNVHYYAVDHSPSLLWDSATWEQSQSTLPYLPVLVDREKWHTHETVRRAIEMRHGVVLNPGILSYQGRSPAYPHQPVTTRAADPVPLVGT</sequence>
<evidence type="ECO:0000256" key="2">
    <source>
        <dbReference type="SAM" id="MobiDB-lite"/>
    </source>
</evidence>
<keyword evidence="6" id="KW-1185">Reference proteome</keyword>
<dbReference type="AlphaFoldDB" id="A0A7H8N259"/>
<dbReference type="PANTHER" id="PTHR42795:SF1">
    <property type="entry name" value="ALANINE DEHYDROGENASE"/>
    <property type="match status" value="1"/>
</dbReference>
<dbReference type="Pfam" id="PF01262">
    <property type="entry name" value="AlaDh_PNT_C"/>
    <property type="match status" value="1"/>
</dbReference>
<dbReference type="PANTHER" id="PTHR42795">
    <property type="entry name" value="ALANINE DEHYDROGENASE"/>
    <property type="match status" value="1"/>
</dbReference>
<organism evidence="5 6">
    <name type="scientific">Streptomyces buecherae</name>
    <dbReference type="NCBI Taxonomy" id="2763006"/>
    <lineage>
        <taxon>Bacteria</taxon>
        <taxon>Bacillati</taxon>
        <taxon>Actinomycetota</taxon>
        <taxon>Actinomycetes</taxon>
        <taxon>Kitasatosporales</taxon>
        <taxon>Streptomycetaceae</taxon>
        <taxon>Streptomyces</taxon>
    </lineage>
</organism>
<dbReference type="RefSeq" id="WP_176160291.1">
    <property type="nucleotide sequence ID" value="NZ_CP054929.1"/>
</dbReference>
<dbReference type="GO" id="GO:0006524">
    <property type="term" value="P:alanine catabolic process"/>
    <property type="evidence" value="ECO:0007669"/>
    <property type="project" value="TreeGrafter"/>
</dbReference>
<dbReference type="Proteomes" id="UP000509303">
    <property type="component" value="Chromosome"/>
</dbReference>
<feature type="domain" description="Alanine dehydrogenase/pyridine nucleotide transhydrogenase N-terminal" evidence="4">
    <location>
        <begin position="7"/>
        <end position="144"/>
    </location>
</feature>
<proteinExistence type="predicted"/>
<evidence type="ECO:0000313" key="5">
    <source>
        <dbReference type="EMBL" id="QKW48584.1"/>
    </source>
</evidence>
<dbReference type="SMART" id="SM01003">
    <property type="entry name" value="AlaDh_PNT_N"/>
    <property type="match status" value="1"/>
</dbReference>
<evidence type="ECO:0000313" key="6">
    <source>
        <dbReference type="Proteomes" id="UP000509303"/>
    </source>
</evidence>
<dbReference type="SUPFAM" id="SSF51735">
    <property type="entry name" value="NAD(P)-binding Rossmann-fold domains"/>
    <property type="match status" value="1"/>
</dbReference>
<dbReference type="GO" id="GO:0000286">
    <property type="term" value="F:alanine dehydrogenase activity"/>
    <property type="evidence" value="ECO:0007669"/>
    <property type="project" value="TreeGrafter"/>
</dbReference>
<dbReference type="InterPro" id="IPR007886">
    <property type="entry name" value="AlaDH/PNT_N"/>
</dbReference>
<evidence type="ECO:0000259" key="4">
    <source>
        <dbReference type="SMART" id="SM01003"/>
    </source>
</evidence>
<dbReference type="EMBL" id="CP054929">
    <property type="protein sequence ID" value="QKW48584.1"/>
    <property type="molecule type" value="Genomic_DNA"/>
</dbReference>
<dbReference type="Gene3D" id="3.40.50.720">
    <property type="entry name" value="NAD(P)-binding Rossmann-like Domain"/>
    <property type="match status" value="2"/>
</dbReference>
<feature type="domain" description="Alanine dehydrogenase/pyridine nucleotide transhydrogenase NAD(H)-binding" evidence="3">
    <location>
        <begin position="147"/>
        <end position="309"/>
    </location>
</feature>
<name>A0A7H8N259_9ACTN</name>
<dbReference type="Pfam" id="PF05222">
    <property type="entry name" value="AlaDh_PNT_N"/>
    <property type="match status" value="1"/>
</dbReference>
<dbReference type="InterPro" id="IPR036291">
    <property type="entry name" value="NAD(P)-bd_dom_sf"/>
</dbReference>
<gene>
    <name evidence="5" type="ORF">HUT08_02390</name>
</gene>
<dbReference type="SMART" id="SM01002">
    <property type="entry name" value="AlaDh_PNT_C"/>
    <property type="match status" value="1"/>
</dbReference>
<keyword evidence="1" id="KW-0560">Oxidoreductase</keyword>
<reference evidence="5 6" key="1">
    <citation type="submission" date="2020-06" db="EMBL/GenBank/DDBJ databases">
        <title>Genome mining for natural products.</title>
        <authorList>
            <person name="Zhang B."/>
            <person name="Shi J."/>
            <person name="Ge H."/>
        </authorList>
    </citation>
    <scope>NUCLEOTIDE SEQUENCE [LARGE SCALE GENOMIC DNA]</scope>
    <source>
        <strain evidence="5 6">NA00687</strain>
    </source>
</reference>
<evidence type="ECO:0000259" key="3">
    <source>
        <dbReference type="SMART" id="SM01002"/>
    </source>
</evidence>
<dbReference type="GO" id="GO:0005886">
    <property type="term" value="C:plasma membrane"/>
    <property type="evidence" value="ECO:0007669"/>
    <property type="project" value="TreeGrafter"/>
</dbReference>
<evidence type="ECO:0000256" key="1">
    <source>
        <dbReference type="ARBA" id="ARBA00023002"/>
    </source>
</evidence>
<protein>
    <submittedName>
        <fullName evidence="5">Alanine dehydrogenase</fullName>
    </submittedName>
</protein>
<feature type="region of interest" description="Disordered" evidence="2">
    <location>
        <begin position="371"/>
        <end position="392"/>
    </location>
</feature>
<dbReference type="InterPro" id="IPR007698">
    <property type="entry name" value="AlaDH/PNT_NAD(H)-bd"/>
</dbReference>